<dbReference type="OrthoDB" id="10468492at2759"/>
<accession>A0A2G8RT56</accession>
<evidence type="ECO:0000313" key="3">
    <source>
        <dbReference type="Proteomes" id="UP000230002"/>
    </source>
</evidence>
<feature type="compositionally biased region" description="Basic and acidic residues" evidence="1">
    <location>
        <begin position="351"/>
        <end position="362"/>
    </location>
</feature>
<reference evidence="2 3" key="1">
    <citation type="journal article" date="2015" name="Sci. Rep.">
        <title>Chromosome-level genome map provides insights into diverse defense mechanisms in the medicinal fungus Ganoderma sinense.</title>
        <authorList>
            <person name="Zhu Y."/>
            <person name="Xu J."/>
            <person name="Sun C."/>
            <person name="Zhou S."/>
            <person name="Xu H."/>
            <person name="Nelson D.R."/>
            <person name="Qian J."/>
            <person name="Song J."/>
            <person name="Luo H."/>
            <person name="Xiang L."/>
            <person name="Li Y."/>
            <person name="Xu Z."/>
            <person name="Ji A."/>
            <person name="Wang L."/>
            <person name="Lu S."/>
            <person name="Hayward A."/>
            <person name="Sun W."/>
            <person name="Li X."/>
            <person name="Schwartz D.C."/>
            <person name="Wang Y."/>
            <person name="Chen S."/>
        </authorList>
    </citation>
    <scope>NUCLEOTIDE SEQUENCE [LARGE SCALE GENOMIC DNA]</scope>
    <source>
        <strain evidence="2 3">ZZ0214-1</strain>
    </source>
</reference>
<dbReference type="AlphaFoldDB" id="A0A2G8RT56"/>
<dbReference type="Proteomes" id="UP000230002">
    <property type="component" value="Unassembled WGS sequence"/>
</dbReference>
<evidence type="ECO:0000256" key="1">
    <source>
        <dbReference type="SAM" id="MobiDB-lite"/>
    </source>
</evidence>
<evidence type="ECO:0000313" key="2">
    <source>
        <dbReference type="EMBL" id="PIL24664.1"/>
    </source>
</evidence>
<gene>
    <name evidence="2" type="ORF">GSI_12548</name>
</gene>
<feature type="region of interest" description="Disordered" evidence="1">
    <location>
        <begin position="338"/>
        <end position="362"/>
    </location>
</feature>
<comment type="caution">
    <text evidence="2">The sequence shown here is derived from an EMBL/GenBank/DDBJ whole genome shotgun (WGS) entry which is preliminary data.</text>
</comment>
<proteinExistence type="predicted"/>
<dbReference type="EMBL" id="AYKW01000056">
    <property type="protein sequence ID" value="PIL24664.1"/>
    <property type="molecule type" value="Genomic_DNA"/>
</dbReference>
<protein>
    <submittedName>
        <fullName evidence="2">Uncharacterized protein</fullName>
    </submittedName>
</protein>
<sequence length="362" mass="39818">MSHSSDDQKDERCKALLPGKTTTRCTSWSARSNDFCPSHKEERWRLVRAYKDASERAETLKPQAVTTNEQLYALYSAEKLRAVEAATTEYLDAVRAELKGRTTVSERFYADGVQDGHHVRIKILVNEEAVVAALLVSLRARTRVPVPRQPLRPMVVNRAAPAQRDREYVDRQYQYTSMPMDYGPRVYGQPAGNGGPGLPLGGLLHLFIYATIAYGAYKMSKFLLLVARDLCQDIGAFALAPVTTLIRLVTAGQHLFGVREWVQTVGTNISGKVGDFARETLSLPTDPSELLKIKEDTLENAKGMLENAGKEIMERSACAWTSLSELAAKGVEAAGDTVASSVNDPGQAAKDVAEGLSEAREW</sequence>
<keyword evidence="3" id="KW-1185">Reference proteome</keyword>
<name>A0A2G8RT56_9APHY</name>
<organism evidence="2 3">
    <name type="scientific">Ganoderma sinense ZZ0214-1</name>
    <dbReference type="NCBI Taxonomy" id="1077348"/>
    <lineage>
        <taxon>Eukaryota</taxon>
        <taxon>Fungi</taxon>
        <taxon>Dikarya</taxon>
        <taxon>Basidiomycota</taxon>
        <taxon>Agaricomycotina</taxon>
        <taxon>Agaricomycetes</taxon>
        <taxon>Polyporales</taxon>
        <taxon>Polyporaceae</taxon>
        <taxon>Ganoderma</taxon>
    </lineage>
</organism>